<gene>
    <name evidence="2" type="ORF">Klosneuvirus_1_376</name>
</gene>
<proteinExistence type="predicted"/>
<reference evidence="2" key="1">
    <citation type="journal article" date="2017" name="Science">
        <title>Giant viruses with an expanded complement of translation system components.</title>
        <authorList>
            <person name="Schulz F."/>
            <person name="Yutin N."/>
            <person name="Ivanova N.N."/>
            <person name="Ortega D.R."/>
            <person name="Lee T.K."/>
            <person name="Vierheilig J."/>
            <person name="Daims H."/>
            <person name="Horn M."/>
            <person name="Wagner M."/>
            <person name="Jensen G.J."/>
            <person name="Kyrpides N.C."/>
            <person name="Koonin E.V."/>
            <person name="Woyke T."/>
        </authorList>
    </citation>
    <scope>NUCLEOTIDE SEQUENCE</scope>
    <source>
        <strain evidence="2">KNV1</strain>
    </source>
</reference>
<protein>
    <submittedName>
        <fullName evidence="2">Uncharacterized protein</fullName>
    </submittedName>
</protein>
<name>A0A1V0SIH4_9VIRU</name>
<evidence type="ECO:0000313" key="2">
    <source>
        <dbReference type="EMBL" id="ARF11519.1"/>
    </source>
</evidence>
<feature type="compositionally biased region" description="Polar residues" evidence="1">
    <location>
        <begin position="137"/>
        <end position="165"/>
    </location>
</feature>
<dbReference type="EMBL" id="KY684108">
    <property type="protein sequence ID" value="ARF11519.1"/>
    <property type="molecule type" value="Genomic_DNA"/>
</dbReference>
<organism evidence="2">
    <name type="scientific">Klosneuvirus KNV1</name>
    <dbReference type="NCBI Taxonomy" id="1977640"/>
    <lineage>
        <taxon>Viruses</taxon>
        <taxon>Varidnaviria</taxon>
        <taxon>Bamfordvirae</taxon>
        <taxon>Nucleocytoviricota</taxon>
        <taxon>Megaviricetes</taxon>
        <taxon>Imitervirales</taxon>
        <taxon>Mimiviridae</taxon>
        <taxon>Klosneuvirinae</taxon>
        <taxon>Klosneuvirus</taxon>
    </lineage>
</organism>
<accession>A0A1V0SIH4</accession>
<evidence type="ECO:0000256" key="1">
    <source>
        <dbReference type="SAM" id="MobiDB-lite"/>
    </source>
</evidence>
<sequence>MQSDPKQYFKQNGIYVIIERNPDMIVPGHVRVIGVTTSYEDAVKYAGPNTIIEGPVSVLGQTDFYQQPIKVSYPMFKKDFEPIFKPPILIEKNPFEQVRPVERNPFRLPNINPFDSPMKNPFEPTKPIDINPFRLQKPQNDFSMLTPPSSRVGSNASSPASDQYY</sequence>
<feature type="region of interest" description="Disordered" evidence="1">
    <location>
        <begin position="110"/>
        <end position="165"/>
    </location>
</feature>